<evidence type="ECO:0000313" key="8">
    <source>
        <dbReference type="Proteomes" id="UP000077868"/>
    </source>
</evidence>
<dbReference type="SMART" id="SM00829">
    <property type="entry name" value="PKS_ER"/>
    <property type="match status" value="1"/>
</dbReference>
<dbReference type="OrthoDB" id="9797931at2"/>
<accession>A0A1A9GSA0</accession>
<dbReference type="AlphaFoldDB" id="A0A1A9GSA0"/>
<dbReference type="PATRIC" id="fig|1300347.3.peg.4072"/>
<dbReference type="KEGG" id="ndk:I601_4066"/>
<evidence type="ECO:0000256" key="1">
    <source>
        <dbReference type="ARBA" id="ARBA00001947"/>
    </source>
</evidence>
<dbReference type="InterPro" id="IPR050129">
    <property type="entry name" value="Zn_alcohol_dh"/>
</dbReference>
<dbReference type="EC" id="1.1.1.103" evidence="7"/>
<dbReference type="Pfam" id="PF08240">
    <property type="entry name" value="ADH_N"/>
    <property type="match status" value="1"/>
</dbReference>
<evidence type="ECO:0000313" key="7">
    <source>
        <dbReference type="EMBL" id="ANH40462.1"/>
    </source>
</evidence>
<dbReference type="EMBL" id="CP015079">
    <property type="protein sequence ID" value="ANH40462.1"/>
    <property type="molecule type" value="Genomic_DNA"/>
</dbReference>
<dbReference type="PROSITE" id="PS00059">
    <property type="entry name" value="ADH_ZINC"/>
    <property type="match status" value="1"/>
</dbReference>
<dbReference type="GO" id="GO:0008270">
    <property type="term" value="F:zinc ion binding"/>
    <property type="evidence" value="ECO:0007669"/>
    <property type="project" value="InterPro"/>
</dbReference>
<comment type="cofactor">
    <cofactor evidence="1 5">
        <name>Zn(2+)</name>
        <dbReference type="ChEBI" id="CHEBI:29105"/>
    </cofactor>
</comment>
<keyword evidence="4 7" id="KW-0560">Oxidoreductase</keyword>
<dbReference type="InterPro" id="IPR011032">
    <property type="entry name" value="GroES-like_sf"/>
</dbReference>
<name>A0A1A9GSA0_9ACTN</name>
<dbReference type="PANTHER" id="PTHR43401">
    <property type="entry name" value="L-THREONINE 3-DEHYDROGENASE"/>
    <property type="match status" value="1"/>
</dbReference>
<evidence type="ECO:0000256" key="5">
    <source>
        <dbReference type="RuleBase" id="RU361277"/>
    </source>
</evidence>
<dbReference type="InterPro" id="IPR013154">
    <property type="entry name" value="ADH-like_N"/>
</dbReference>
<comment type="similarity">
    <text evidence="5">Belongs to the zinc-containing alcohol dehydrogenase family.</text>
</comment>
<protein>
    <submittedName>
        <fullName evidence="7">L-threonine 3-dehydrogenase</fullName>
        <ecNumber evidence="7">1.1.1.103</ecNumber>
    </submittedName>
</protein>
<evidence type="ECO:0000256" key="2">
    <source>
        <dbReference type="ARBA" id="ARBA00022723"/>
    </source>
</evidence>
<dbReference type="SUPFAM" id="SSF50129">
    <property type="entry name" value="GroES-like"/>
    <property type="match status" value="1"/>
</dbReference>
<sequence length="352" mass="37798">MKALRFYAPEDVRLEDVPEPECGPGEVKLRVRNCSTCGTDVKIFHNGHQNLTPPRTIGHEIAGEVVEVGADVNSTYASTWAVGDRAQVIAAVPCGDCHECHKGWMAVCQNQTSVGYQYDGGFAEYMIVPQQVLKVDGLNRIPDNVGFDEASAAEPFACAINAQELLGIEEGDTVVVFGAGPIGCMHIRIARGVHKVGPVYLVDVNAERLQMSADAVGPDETINAAEVDVVERVMELTGGRGADVVITATAANVTQEQAIAMAARNGRISFFGGLPKTDPTITVDSNVVHYRQLHIHGANGSAPEHNKRALEYISTGQVPVKDLITEHIPLERVLEAFSIVKEGKAIKVTVEP</sequence>
<dbReference type="PANTHER" id="PTHR43401:SF2">
    <property type="entry name" value="L-THREONINE 3-DEHYDROGENASE"/>
    <property type="match status" value="1"/>
</dbReference>
<keyword evidence="8" id="KW-1185">Reference proteome</keyword>
<dbReference type="RefSeq" id="WP_068113778.1">
    <property type="nucleotide sequence ID" value="NZ_CP015079.1"/>
</dbReference>
<keyword evidence="2 5" id="KW-0479">Metal-binding</keyword>
<keyword evidence="3 5" id="KW-0862">Zinc</keyword>
<organism evidence="7 8">
    <name type="scientific">Nocardioides dokdonensis FR1436</name>
    <dbReference type="NCBI Taxonomy" id="1300347"/>
    <lineage>
        <taxon>Bacteria</taxon>
        <taxon>Bacillati</taxon>
        <taxon>Actinomycetota</taxon>
        <taxon>Actinomycetes</taxon>
        <taxon>Propionibacteriales</taxon>
        <taxon>Nocardioidaceae</taxon>
        <taxon>Nocardioides</taxon>
    </lineage>
</organism>
<evidence type="ECO:0000256" key="4">
    <source>
        <dbReference type="ARBA" id="ARBA00023002"/>
    </source>
</evidence>
<proteinExistence type="inferred from homology"/>
<dbReference type="Gene3D" id="3.40.50.720">
    <property type="entry name" value="NAD(P)-binding Rossmann-like Domain"/>
    <property type="match status" value="1"/>
</dbReference>
<dbReference type="Pfam" id="PF00107">
    <property type="entry name" value="ADH_zinc_N"/>
    <property type="match status" value="1"/>
</dbReference>
<evidence type="ECO:0000256" key="3">
    <source>
        <dbReference type="ARBA" id="ARBA00022833"/>
    </source>
</evidence>
<dbReference type="CDD" id="cd08235">
    <property type="entry name" value="iditol_2_DH_like"/>
    <property type="match status" value="1"/>
</dbReference>
<reference evidence="7 8" key="1">
    <citation type="submission" date="2016-03" db="EMBL/GenBank/DDBJ databases">
        <title>Complete genome sequence of a soil Actinobacterium, Nocardioides dokdonensis FR1436.</title>
        <authorList>
            <person name="Kwon S.-K."/>
            <person name="Kim K."/>
            <person name="Kim J.F."/>
        </authorList>
    </citation>
    <scope>NUCLEOTIDE SEQUENCE [LARGE SCALE GENOMIC DNA]</scope>
    <source>
        <strain evidence="7 8">FR1436</strain>
    </source>
</reference>
<dbReference type="InterPro" id="IPR020843">
    <property type="entry name" value="ER"/>
</dbReference>
<dbReference type="InterPro" id="IPR013149">
    <property type="entry name" value="ADH-like_C"/>
</dbReference>
<gene>
    <name evidence="7" type="primary">tdh_2</name>
    <name evidence="7" type="ORF">I601_4066</name>
</gene>
<dbReference type="GO" id="GO:0008743">
    <property type="term" value="F:L-threonine 3-dehydrogenase activity"/>
    <property type="evidence" value="ECO:0007669"/>
    <property type="project" value="UniProtKB-EC"/>
</dbReference>
<dbReference type="SUPFAM" id="SSF51735">
    <property type="entry name" value="NAD(P)-binding Rossmann-fold domains"/>
    <property type="match status" value="1"/>
</dbReference>
<evidence type="ECO:0000259" key="6">
    <source>
        <dbReference type="SMART" id="SM00829"/>
    </source>
</evidence>
<dbReference type="InterPro" id="IPR002328">
    <property type="entry name" value="ADH_Zn_CS"/>
</dbReference>
<feature type="domain" description="Enoyl reductase (ER)" evidence="6">
    <location>
        <begin position="7"/>
        <end position="350"/>
    </location>
</feature>
<dbReference type="STRING" id="1300347.I601_4066"/>
<dbReference type="InterPro" id="IPR036291">
    <property type="entry name" value="NAD(P)-bd_dom_sf"/>
</dbReference>
<dbReference type="Gene3D" id="3.90.180.10">
    <property type="entry name" value="Medium-chain alcohol dehydrogenases, catalytic domain"/>
    <property type="match status" value="1"/>
</dbReference>
<dbReference type="Proteomes" id="UP000077868">
    <property type="component" value="Chromosome"/>
</dbReference>